<evidence type="ECO:0000256" key="4">
    <source>
        <dbReference type="ARBA" id="ARBA00022917"/>
    </source>
</evidence>
<gene>
    <name evidence="7" type="ORF">EXIGLDRAFT_647835</name>
</gene>
<keyword evidence="2 5" id="KW-0396">Initiation factor</keyword>
<dbReference type="GO" id="GO:0098808">
    <property type="term" value="F:mRNA cap binding"/>
    <property type="evidence" value="ECO:0007669"/>
    <property type="project" value="UniProtKB-UniRule"/>
</dbReference>
<dbReference type="GO" id="GO:0016282">
    <property type="term" value="C:eukaryotic 43S preinitiation complex"/>
    <property type="evidence" value="ECO:0007669"/>
    <property type="project" value="UniProtKB-UniRule"/>
</dbReference>
<evidence type="ECO:0000313" key="7">
    <source>
        <dbReference type="EMBL" id="KZV91840.1"/>
    </source>
</evidence>
<dbReference type="PANTHER" id="PTHR12399:SF0">
    <property type="entry name" value="EUKARYOTIC TRANSLATION INITIATION FACTOR 3 SUBUNIT D"/>
    <property type="match status" value="1"/>
</dbReference>
<feature type="region of interest" description="Disordered" evidence="6">
    <location>
        <begin position="68"/>
        <end position="103"/>
    </location>
</feature>
<keyword evidence="8" id="KW-1185">Reference proteome</keyword>
<dbReference type="Proteomes" id="UP000077266">
    <property type="component" value="Unassembled WGS sequence"/>
</dbReference>
<feature type="compositionally biased region" description="Gly residues" evidence="6">
    <location>
        <begin position="140"/>
        <end position="184"/>
    </location>
</feature>
<proteinExistence type="inferred from homology"/>
<keyword evidence="3" id="KW-0694">RNA-binding</keyword>
<dbReference type="HAMAP" id="MF_03003">
    <property type="entry name" value="eIF3d"/>
    <property type="match status" value="1"/>
</dbReference>
<accession>A0A165HE74</accession>
<feature type="compositionally biased region" description="Low complexity" evidence="6">
    <location>
        <begin position="85"/>
        <end position="98"/>
    </location>
</feature>
<feature type="compositionally biased region" description="Gly residues" evidence="6">
    <location>
        <begin position="72"/>
        <end position="84"/>
    </location>
</feature>
<comment type="domain">
    <text evidence="5">The RNA gate region regulates mRNA cap recognition to prevent promiscuous mRNA-binding before assembly of eif3d into the full eukaryotic translation initiation factor 3 (eIF-3) complex.</text>
</comment>
<comment type="function">
    <text evidence="5">mRNA cap-binding component of the eukaryotic translation initiation factor 3 (eIF-3) complex, which is involved in protein synthesis of a specialized repertoire of mRNAs and, together with other initiation factors, stimulates binding of mRNA and methionyl-tRNAi to the 40S ribosome. The eIF-3 complex specifically targets and initiates translation of a subset of mRNAs involved in cell proliferation. In the eIF-3 complex, eif3d specifically recognizes and binds the 7-methylguanosine cap of a subset of mRNAs.</text>
</comment>
<dbReference type="InParanoid" id="A0A165HE74"/>
<dbReference type="InterPro" id="IPR007783">
    <property type="entry name" value="eIF3d"/>
</dbReference>
<dbReference type="PIRSF" id="PIRSF016281">
    <property type="entry name" value="EIF-3_zeta"/>
    <property type="match status" value="1"/>
</dbReference>
<comment type="subcellular location">
    <subcellularLocation>
        <location evidence="5">Cytoplasm</location>
    </subcellularLocation>
</comment>
<feature type="region of interest" description="Disordered" evidence="6">
    <location>
        <begin position="1"/>
        <end position="28"/>
    </location>
</feature>
<dbReference type="FunCoup" id="A0A165HE74">
    <property type="interactions" value="924"/>
</dbReference>
<evidence type="ECO:0000256" key="5">
    <source>
        <dbReference type="HAMAP-Rule" id="MF_03003"/>
    </source>
</evidence>
<dbReference type="GO" id="GO:0033290">
    <property type="term" value="C:eukaryotic 48S preinitiation complex"/>
    <property type="evidence" value="ECO:0007669"/>
    <property type="project" value="UniProtKB-UniRule"/>
</dbReference>
<comment type="subunit">
    <text evidence="5">Component of the eukaryotic translation initiation factor 3 (eIF-3) complex.</text>
</comment>
<dbReference type="GO" id="GO:0003743">
    <property type="term" value="F:translation initiation factor activity"/>
    <property type="evidence" value="ECO:0007669"/>
    <property type="project" value="UniProtKB-UniRule"/>
</dbReference>
<dbReference type="GO" id="GO:0001732">
    <property type="term" value="P:formation of cytoplasmic translation initiation complex"/>
    <property type="evidence" value="ECO:0007669"/>
    <property type="project" value="UniProtKB-UniRule"/>
</dbReference>
<organism evidence="7 8">
    <name type="scientific">Exidia glandulosa HHB12029</name>
    <dbReference type="NCBI Taxonomy" id="1314781"/>
    <lineage>
        <taxon>Eukaryota</taxon>
        <taxon>Fungi</taxon>
        <taxon>Dikarya</taxon>
        <taxon>Basidiomycota</taxon>
        <taxon>Agaricomycotina</taxon>
        <taxon>Agaricomycetes</taxon>
        <taxon>Auriculariales</taxon>
        <taxon>Exidiaceae</taxon>
        <taxon>Exidia</taxon>
    </lineage>
</organism>
<dbReference type="PANTHER" id="PTHR12399">
    <property type="entry name" value="EUKARYOTIC TRANSLATION INITIATION FACTOR 3 SUBUNIT 7"/>
    <property type="match status" value="1"/>
</dbReference>
<feature type="region of interest" description="RNA gate" evidence="5">
    <location>
        <begin position="320"/>
        <end position="334"/>
    </location>
</feature>
<feature type="region of interest" description="Disordered" evidence="6">
    <location>
        <begin position="132"/>
        <end position="187"/>
    </location>
</feature>
<keyword evidence="4 5" id="KW-0648">Protein biosynthesis</keyword>
<evidence type="ECO:0000313" key="8">
    <source>
        <dbReference type="Proteomes" id="UP000077266"/>
    </source>
</evidence>
<evidence type="ECO:0000256" key="2">
    <source>
        <dbReference type="ARBA" id="ARBA00022540"/>
    </source>
</evidence>
<comment type="similarity">
    <text evidence="5">Belongs to the eIF-3 subunit D family.</text>
</comment>
<sequence>MVSFTLPAIQDNPDGSWGPSPSHVPAQFRDIPYAPYSKSDKLGRVADWNDTDTSRGAGAGAATLGAATLQSGTGGGGGQRGNAGQGRFQGRNQREGQQPFGSGASNAFAYFHVEDEASFSLVDNKTGTAKRGGPLSFARGRGGASSRGGAIGGRGQFRGGRGGQGGGRWNGGGNMRGGRWQGGGRWDKQARLRESSVPISPNWKMLEEIEFSRLSKLRLDVDEPELLSAHGKLYPYDKTYDRVTTKTEKPLQIMDRLRYNPTTSDDPVIQQLAANNTAQIYTTDSILAMLMCAPRSVYSWDIVIVREGDKLFLDKRDGGPLDFLTVNENAMDPPLDTDKESINSAISLALEATYVNQNFLFQAVRESDQAMELGGPNPFHTPEDGDGSELASCGYRYRLFDLSVTEEEDVKIAVRTEVDAFIPGATEQFINIRALNEFDSRSQGAGGAPDWRTKLDAQRGAVVATEMKNNSCKLARWAVASMLSGAEVLKLGYISRANPRDNARHVVLSTSTLRPIDFANQLNISVANGWGIVRGIADVCLKLPDGKYVLVRDPNRPVMRLYAVPMNAFTGEDEEDGIPEDGDEETA</sequence>
<evidence type="ECO:0000256" key="6">
    <source>
        <dbReference type="SAM" id="MobiDB-lite"/>
    </source>
</evidence>
<name>A0A165HE74_EXIGL</name>
<evidence type="ECO:0000256" key="1">
    <source>
        <dbReference type="ARBA" id="ARBA00022490"/>
    </source>
</evidence>
<protein>
    <recommendedName>
        <fullName evidence="5">Eukaryotic translation initiation factor 3 subunit D</fullName>
        <shortName evidence="5">eIF3d</shortName>
    </recommendedName>
</protein>
<evidence type="ECO:0000256" key="3">
    <source>
        <dbReference type="ARBA" id="ARBA00022884"/>
    </source>
</evidence>
<dbReference type="GO" id="GO:0005852">
    <property type="term" value="C:eukaryotic translation initiation factor 3 complex"/>
    <property type="evidence" value="ECO:0007669"/>
    <property type="project" value="UniProtKB-UniRule"/>
</dbReference>
<keyword evidence="1 5" id="KW-0963">Cytoplasm</keyword>
<dbReference type="AlphaFoldDB" id="A0A165HE74"/>
<dbReference type="OrthoDB" id="16538at2759"/>
<dbReference type="Pfam" id="PF05091">
    <property type="entry name" value="eIF-3_zeta"/>
    <property type="match status" value="1"/>
</dbReference>
<dbReference type="GO" id="GO:0002191">
    <property type="term" value="P:cap-dependent translational initiation"/>
    <property type="evidence" value="ECO:0007669"/>
    <property type="project" value="UniProtKB-UniRule"/>
</dbReference>
<dbReference type="EMBL" id="KV426019">
    <property type="protein sequence ID" value="KZV91840.1"/>
    <property type="molecule type" value="Genomic_DNA"/>
</dbReference>
<reference evidence="7 8" key="1">
    <citation type="journal article" date="2016" name="Mol. Biol. Evol.">
        <title>Comparative Genomics of Early-Diverging Mushroom-Forming Fungi Provides Insights into the Origins of Lignocellulose Decay Capabilities.</title>
        <authorList>
            <person name="Nagy L.G."/>
            <person name="Riley R."/>
            <person name="Tritt A."/>
            <person name="Adam C."/>
            <person name="Daum C."/>
            <person name="Floudas D."/>
            <person name="Sun H."/>
            <person name="Yadav J.S."/>
            <person name="Pangilinan J."/>
            <person name="Larsson K.H."/>
            <person name="Matsuura K."/>
            <person name="Barry K."/>
            <person name="Labutti K."/>
            <person name="Kuo R."/>
            <person name="Ohm R.A."/>
            <person name="Bhattacharya S.S."/>
            <person name="Shirouzu T."/>
            <person name="Yoshinaga Y."/>
            <person name="Martin F.M."/>
            <person name="Grigoriev I.V."/>
            <person name="Hibbett D.S."/>
        </authorList>
    </citation>
    <scope>NUCLEOTIDE SEQUENCE [LARGE SCALE GENOMIC DNA]</scope>
    <source>
        <strain evidence="7 8">HHB12029</strain>
    </source>
</reference>
<dbReference type="STRING" id="1314781.A0A165HE74"/>